<comment type="caution">
    <text evidence="2">The sequence shown here is derived from an EMBL/GenBank/DDBJ whole genome shotgun (WGS) entry which is preliminary data.</text>
</comment>
<reference evidence="2 3" key="2">
    <citation type="journal article" date="2022" name="Mol. Biol. Evol.">
        <title>Comparative Genomics Reveals Insights into the Divergent Evolution of Astigmatic Mites and Household Pest Adaptations.</title>
        <authorList>
            <person name="Xiong Q."/>
            <person name="Wan A.T."/>
            <person name="Liu X."/>
            <person name="Fung C.S."/>
            <person name="Xiao X."/>
            <person name="Malainual N."/>
            <person name="Hou J."/>
            <person name="Wang L."/>
            <person name="Wang M."/>
            <person name="Yang K.Y."/>
            <person name="Cui Y."/>
            <person name="Leung E.L."/>
            <person name="Nong W."/>
            <person name="Shin S.K."/>
            <person name="Au S.W."/>
            <person name="Jeong K.Y."/>
            <person name="Chew F.T."/>
            <person name="Hui J.H."/>
            <person name="Leung T.F."/>
            <person name="Tungtrongchitr A."/>
            <person name="Zhong N."/>
            <person name="Liu Z."/>
            <person name="Tsui S.K."/>
        </authorList>
    </citation>
    <scope>NUCLEOTIDE SEQUENCE [LARGE SCALE GENOMIC DNA]</scope>
    <source>
        <strain evidence="2">Derp</strain>
    </source>
</reference>
<evidence type="ECO:0000259" key="1">
    <source>
        <dbReference type="PROSITE" id="PS50011"/>
    </source>
</evidence>
<dbReference type="InterPro" id="IPR000719">
    <property type="entry name" value="Prot_kinase_dom"/>
</dbReference>
<proteinExistence type="predicted"/>
<keyword evidence="3" id="KW-1185">Reference proteome</keyword>
<evidence type="ECO:0000313" key="2">
    <source>
        <dbReference type="EMBL" id="KAH9414842.1"/>
    </source>
</evidence>
<dbReference type="PANTHER" id="PTHR11909">
    <property type="entry name" value="CASEIN KINASE-RELATED"/>
    <property type="match status" value="1"/>
</dbReference>
<name>A0ABQ8IX36_DERPT</name>
<dbReference type="Gene3D" id="1.10.510.10">
    <property type="entry name" value="Transferase(Phosphotransferase) domain 1"/>
    <property type="match status" value="1"/>
</dbReference>
<sequence>MTEKYRNTPKGRIAPNGYRLCDPLPEGQILLDFEKTQWIIGGFGEIYLIHPKDTPSRQCVIMKLDNINGPLFVEVNFVLRACVPRFIASGTHNSSYRFLIMERLGEELQKVLETRHLSISTTCRIVCRIIDVLEYIHDQGYIHADIKAQNILHDQQSSDNLIDEDDNYYLIDYGLVERFILQGSHKPYEPDKRKANNGTCEFRSRDAHIGVISRRSDIESLGYNLILWFYGRHPWANLLKDAEKVLAKKLGNVKY</sequence>
<keyword evidence="2" id="KW-0418">Kinase</keyword>
<dbReference type="GO" id="GO:0016301">
    <property type="term" value="F:kinase activity"/>
    <property type="evidence" value="ECO:0007669"/>
    <property type="project" value="UniProtKB-KW"/>
</dbReference>
<feature type="domain" description="Protein kinase" evidence="1">
    <location>
        <begin position="1"/>
        <end position="255"/>
    </location>
</feature>
<dbReference type="InterPro" id="IPR050235">
    <property type="entry name" value="CK1_Ser-Thr_kinase"/>
</dbReference>
<gene>
    <name evidence="2" type="primary">VRK1_1</name>
    <name evidence="2" type="ORF">DERP_012432</name>
</gene>
<reference evidence="2 3" key="1">
    <citation type="journal article" date="2018" name="J. Allergy Clin. Immunol.">
        <title>High-quality assembly of Dermatophagoides pteronyssinus genome and transcriptome reveals a wide range of novel allergens.</title>
        <authorList>
            <person name="Liu X.Y."/>
            <person name="Yang K.Y."/>
            <person name="Wang M.Q."/>
            <person name="Kwok J.S."/>
            <person name="Zeng X."/>
            <person name="Yang Z."/>
            <person name="Xiao X.J."/>
            <person name="Lau C.P."/>
            <person name="Li Y."/>
            <person name="Huang Z.M."/>
            <person name="Ba J.G."/>
            <person name="Yim A.K."/>
            <person name="Ouyang C.Y."/>
            <person name="Ngai S.M."/>
            <person name="Chan T.F."/>
            <person name="Leung E.L."/>
            <person name="Liu L."/>
            <person name="Liu Z.G."/>
            <person name="Tsui S.K."/>
        </authorList>
    </citation>
    <scope>NUCLEOTIDE SEQUENCE [LARGE SCALE GENOMIC DNA]</scope>
    <source>
        <strain evidence="2">Derp</strain>
    </source>
</reference>
<dbReference type="SUPFAM" id="SSF56112">
    <property type="entry name" value="Protein kinase-like (PK-like)"/>
    <property type="match status" value="1"/>
</dbReference>
<evidence type="ECO:0000313" key="3">
    <source>
        <dbReference type="Proteomes" id="UP000887458"/>
    </source>
</evidence>
<keyword evidence="2" id="KW-0808">Transferase</keyword>
<dbReference type="EMBL" id="NJHN03000104">
    <property type="protein sequence ID" value="KAH9414842.1"/>
    <property type="molecule type" value="Genomic_DNA"/>
</dbReference>
<protein>
    <submittedName>
        <fullName evidence="2">Serine/threonine-protein kinase vrk1</fullName>
    </submittedName>
</protein>
<dbReference type="PROSITE" id="PS50011">
    <property type="entry name" value="PROTEIN_KINASE_DOM"/>
    <property type="match status" value="1"/>
</dbReference>
<dbReference type="SMART" id="SM00220">
    <property type="entry name" value="S_TKc"/>
    <property type="match status" value="1"/>
</dbReference>
<accession>A0ABQ8IX36</accession>
<dbReference type="Proteomes" id="UP000887458">
    <property type="component" value="Unassembled WGS sequence"/>
</dbReference>
<dbReference type="Pfam" id="PF00069">
    <property type="entry name" value="Pkinase"/>
    <property type="match status" value="1"/>
</dbReference>
<dbReference type="InterPro" id="IPR011009">
    <property type="entry name" value="Kinase-like_dom_sf"/>
</dbReference>
<organism evidence="2 3">
    <name type="scientific">Dermatophagoides pteronyssinus</name>
    <name type="common">European house dust mite</name>
    <dbReference type="NCBI Taxonomy" id="6956"/>
    <lineage>
        <taxon>Eukaryota</taxon>
        <taxon>Metazoa</taxon>
        <taxon>Ecdysozoa</taxon>
        <taxon>Arthropoda</taxon>
        <taxon>Chelicerata</taxon>
        <taxon>Arachnida</taxon>
        <taxon>Acari</taxon>
        <taxon>Acariformes</taxon>
        <taxon>Sarcoptiformes</taxon>
        <taxon>Astigmata</taxon>
        <taxon>Psoroptidia</taxon>
        <taxon>Analgoidea</taxon>
        <taxon>Pyroglyphidae</taxon>
        <taxon>Dermatophagoidinae</taxon>
        <taxon>Dermatophagoides</taxon>
    </lineage>
</organism>